<dbReference type="Proteomes" id="UP001218364">
    <property type="component" value="Unassembled WGS sequence"/>
</dbReference>
<organism evidence="4 6">
    <name type="scientific">Phaeobacter gallaeciensis</name>
    <dbReference type="NCBI Taxonomy" id="60890"/>
    <lineage>
        <taxon>Bacteria</taxon>
        <taxon>Pseudomonadati</taxon>
        <taxon>Pseudomonadota</taxon>
        <taxon>Alphaproteobacteria</taxon>
        <taxon>Rhodobacterales</taxon>
        <taxon>Roseobacteraceae</taxon>
        <taxon>Phaeobacter</taxon>
    </lineage>
</organism>
<dbReference type="OrthoDB" id="9773411at2"/>
<dbReference type="SUPFAM" id="SSF51120">
    <property type="entry name" value="beta-Roll"/>
    <property type="match status" value="2"/>
</dbReference>
<dbReference type="InterPro" id="IPR038678">
    <property type="entry name" value="Spondin_N_sf"/>
</dbReference>
<evidence type="ECO:0000256" key="1">
    <source>
        <dbReference type="ARBA" id="ARBA00004613"/>
    </source>
</evidence>
<dbReference type="Gene3D" id="2.150.10.10">
    <property type="entry name" value="Serralysin-like metalloprotease, C-terminal"/>
    <property type="match status" value="3"/>
</dbReference>
<dbReference type="EMBL" id="CP015124">
    <property type="protein sequence ID" value="ANP35642.1"/>
    <property type="molecule type" value="Genomic_DNA"/>
</dbReference>
<name>A0A1B0ZN80_9RHOB</name>
<dbReference type="PATRIC" id="fig|60890.4.peg.697"/>
<dbReference type="Gene3D" id="2.60.40.2130">
    <property type="entry name" value="F-spondin domain"/>
    <property type="match status" value="1"/>
</dbReference>
<keyword evidence="2" id="KW-0964">Secreted</keyword>
<evidence type="ECO:0000313" key="7">
    <source>
        <dbReference type="Proteomes" id="UP001218364"/>
    </source>
</evidence>
<dbReference type="InterPro" id="IPR001343">
    <property type="entry name" value="Hemolysn_Ca-bd"/>
</dbReference>
<evidence type="ECO:0000313" key="5">
    <source>
        <dbReference type="EMBL" id="MDE4165659.1"/>
    </source>
</evidence>
<dbReference type="AlphaFoldDB" id="A0A1B0ZN80"/>
<keyword evidence="6" id="KW-1185">Reference proteome</keyword>
<accession>A0A1B0ZN80</accession>
<dbReference type="PANTHER" id="PTHR38340:SF1">
    <property type="entry name" value="S-LAYER PROTEIN"/>
    <property type="match status" value="1"/>
</dbReference>
<dbReference type="RefSeq" id="WP_082995990.1">
    <property type="nucleotide sequence ID" value="NZ_CP015124.1"/>
</dbReference>
<evidence type="ECO:0000256" key="2">
    <source>
        <dbReference type="ARBA" id="ARBA00022525"/>
    </source>
</evidence>
<gene>
    <name evidence="4" type="ORF">JL2886_00716</name>
    <name evidence="5" type="ORF">PXK24_08130</name>
</gene>
<dbReference type="Pfam" id="PF00353">
    <property type="entry name" value="HemolysinCabind"/>
    <property type="match status" value="3"/>
</dbReference>
<dbReference type="PROSITE" id="PS00330">
    <property type="entry name" value="HEMOLYSIN_CALCIUM"/>
    <property type="match status" value="3"/>
</dbReference>
<dbReference type="InterPro" id="IPR009465">
    <property type="entry name" value="Spondin_N"/>
</dbReference>
<reference evidence="5 7" key="2">
    <citation type="submission" date="2023-02" db="EMBL/GenBank/DDBJ databases">
        <title>Population genomics of bacteria associated with diatom.</title>
        <authorList>
            <person name="Xie J."/>
            <person name="Wang H."/>
        </authorList>
    </citation>
    <scope>NUCLEOTIDE SEQUENCE [LARGE SCALE GENOMIC DNA]</scope>
    <source>
        <strain evidence="5 7">PT47_8</strain>
    </source>
</reference>
<dbReference type="GO" id="GO:0005576">
    <property type="term" value="C:extracellular region"/>
    <property type="evidence" value="ECO:0007669"/>
    <property type="project" value="UniProtKB-SubCell"/>
</dbReference>
<dbReference type="GO" id="GO:0005509">
    <property type="term" value="F:calcium ion binding"/>
    <property type="evidence" value="ECO:0007669"/>
    <property type="project" value="InterPro"/>
</dbReference>
<dbReference type="Proteomes" id="UP000092565">
    <property type="component" value="Chromosome"/>
</dbReference>
<dbReference type="EMBL" id="JARCJK010000003">
    <property type="protein sequence ID" value="MDE4165659.1"/>
    <property type="molecule type" value="Genomic_DNA"/>
</dbReference>
<dbReference type="PANTHER" id="PTHR38340">
    <property type="entry name" value="S-LAYER PROTEIN"/>
    <property type="match status" value="1"/>
</dbReference>
<evidence type="ECO:0000313" key="6">
    <source>
        <dbReference type="Proteomes" id="UP000092565"/>
    </source>
</evidence>
<dbReference type="PRINTS" id="PR00313">
    <property type="entry name" value="CABNDNGRPT"/>
</dbReference>
<dbReference type="InterPro" id="IPR011049">
    <property type="entry name" value="Serralysin-like_metalloprot_C"/>
</dbReference>
<comment type="subcellular location">
    <subcellularLocation>
        <location evidence="1">Secreted</location>
    </subcellularLocation>
</comment>
<sequence length="407" mass="41645">MTDLRIVATNTSAHGGTYTTPFWFAAHDGSFDLYNTGEAASAALEALAEDGNFAPANEAVVAADADAVTGAVLGAGTPPILAPGETATAEFSVDGSSNGHLSLAAMVIPSNDAFVGTADSLQLFDENGHFMGEQNISFAGSDVLDAGTEVNSEIAEEVPLLGQMAANTGTTEGGVVSAHEGFLPEGEGNILGGTNALGEHIDAVAADFTRDGAQIADIHINEYAVTEGSNGFDFFRGSSVDDLVNGAGGRDVLIGRGGWDELDGGEGNDVLIGNSGNDMLTGGEGNDILKGGRGSDTLDGGAGRDILKGNKGSDVLDGGAGRDRMNGGHDADLFVFQTGYDRDRIIGFDANEDTIALHIEGVESFDDLSGLATDHGNRTILDFGEGDALVIKGVTFDELSAANFDFL</sequence>
<dbReference type="NCBIfam" id="NF038123">
    <property type="entry name" value="NF038123_dom"/>
    <property type="match status" value="1"/>
</dbReference>
<evidence type="ECO:0000313" key="4">
    <source>
        <dbReference type="EMBL" id="ANP35642.1"/>
    </source>
</evidence>
<dbReference type="Pfam" id="PF06468">
    <property type="entry name" value="Spond_N"/>
    <property type="match status" value="1"/>
</dbReference>
<feature type="domain" description="Spondin" evidence="3">
    <location>
        <begin position="25"/>
        <end position="149"/>
    </location>
</feature>
<evidence type="ECO:0000259" key="3">
    <source>
        <dbReference type="Pfam" id="PF06468"/>
    </source>
</evidence>
<reference evidence="4 6" key="1">
    <citation type="submission" date="2016-04" db="EMBL/GenBank/DDBJ databases">
        <authorList>
            <person name="Evans L.H."/>
            <person name="Alamgir A."/>
            <person name="Owens N."/>
            <person name="Weber N.D."/>
            <person name="Virtaneva K."/>
            <person name="Barbian K."/>
            <person name="Babar A."/>
            <person name="Rosenke K."/>
        </authorList>
    </citation>
    <scope>NUCLEOTIDE SEQUENCE [LARGE SCALE GENOMIC DNA]</scope>
    <source>
        <strain evidence="4 6">JL2886</strain>
    </source>
</reference>
<protein>
    <submittedName>
        <fullName evidence="5">Spondin domain-containing protein</fullName>
    </submittedName>
</protein>
<dbReference type="InterPro" id="IPR050557">
    <property type="entry name" value="RTX_toxin/Mannuronan_C5-epim"/>
</dbReference>
<proteinExistence type="predicted"/>
<dbReference type="InterPro" id="IPR018511">
    <property type="entry name" value="Hemolysin-typ_Ca-bd_CS"/>
</dbReference>